<dbReference type="InterPro" id="IPR024983">
    <property type="entry name" value="CHAT_dom"/>
</dbReference>
<reference evidence="3" key="1">
    <citation type="journal article" date="2019" name="Int. J. Syst. Evol. Microbiol.">
        <title>The Global Catalogue of Microorganisms (GCM) 10K type strain sequencing project: providing services to taxonomists for standard genome sequencing and annotation.</title>
        <authorList>
            <consortium name="The Broad Institute Genomics Platform"/>
            <consortium name="The Broad Institute Genome Sequencing Center for Infectious Disease"/>
            <person name="Wu L."/>
            <person name="Ma J."/>
        </authorList>
    </citation>
    <scope>NUCLEOTIDE SEQUENCE [LARGE SCALE GENOMIC DNA]</scope>
    <source>
        <strain evidence="3">JCM 16702</strain>
    </source>
</reference>
<feature type="domain" description="CHAT" evidence="1">
    <location>
        <begin position="1286"/>
        <end position="1581"/>
    </location>
</feature>
<name>A0ABP7WLS7_9ACTN</name>
<sequence length="1584" mass="170214">MSCGAEAEVVGGLRNLVVDMCAAESWRATVRLAERHPVLLTDAALDVLAELIEEAGPGDPTMRDVFAWHRDLLVRAREGDGDGLRVRLDRALLAYEIAKSGEGLTEDVGYVVDQLAEFVTTPREDWMGVIAERPLLLHHGMPQVIEELAAMQDDEETAERVRRFRPFLARCRESGAVRALAERAAREYLSAANDDERASLLQQRPELREPVADEVVRAVGRDGGLDPASLDAALDFRRRFAEESATGRILDLTTLEPLVRPGVQEAVDRLLDADGEEELLAVLNDHPVLLDEDAWSGFAHRIMSARSAGEDLTAVRAARRQSVARRAAVAGPRAAVDEAAASAEEDVAEVVAAFLNVADMGGAWALIEAQPPLAEPAVAELLETFGLSGGSHAALLRQCHTEGTAVVFASVGTLEEAVNALSESASQFAERFRSGGTPQKLAVAAVMAESVAALRGPSDPGMRAGAYGFAGELRFALYIETRDERHFQRAVRHFETALAGGAPYHRRAIDLFNFAVLLYQHAVAGGGGTDPLRRAVGLLEQVVDPASAAGDAPGLREMAVTQFGEVAAELARRTRSVEVIDDALDLTARLTAGPSGGGLADALRAAHGHLLEARWDLTRGQADLERLLEFRERGVRTDPRALGPRLELVTNLVAAIPEFSMDVGRAEAAIDEAVEAAGDDVESRGLLALLLADLVSKKARLGSASHGDALGAAYEAQRYHTRTDVDRHAYTLLLIGRAYRERYRADGDPTDLRRSMDALEEGAELEPSGQVRPALVLEWVDTLRLVYELTGDRATLRRAVALAEGNAGSDRVVRAHRLQQLAVLYSDRYVAEGDLGDLDRSIDSAQRALDLLVRHGFNWRAVAMSLASRLMLRARVTGEVRNADLAVSLLDEAAVGEGSGGGDERAADQRARRLTNLGNALLQRYMLVADGDDDLRRAVAVLREAPETTAESSPYWPRRVFNLANALQALGEARRDPAVLDEAVGAFRRALDRVGNSVFRAMYTVPMCSALLLKHRLTEDAAPREEAVRTLEDLLRTDPPWQGTVLGAQLLGNAHAAGGRWEQACAAYARCMEALTIAVRGERLRGNKEGWLREAVGVPTRAAVAHVHAGDPAQAVAVLERGRAVLLAQALELADADVAELRAAGRHDVADRWEAVTRRIAVLQAEEPDDVVPGRIDLSDRLAVAHRKLEDVLAEIRADPRHRDFPRPAPPDPDTAAPGAPVIYVTATAERGLALVSRGPDDVTPVWLPDLTEEESITRVSALLDVSHPDAAPDHGAAAALVDEIVHWLRATVFDVLAEHLPGTARVVLVPVGHLAQLPLHAAAAMTGITATYSPSALALRVATGRARTRGAERALAVADPAGTGLPPLAAARLEADLVAALFGDPDAALERESATRDEVRRRAADTDVLHLACHGLAAPFAPLDSGLVLTGGEMLTARDLSADRLVARLVMLTACASGVPGVRLPDEVVGLPTSLLHAGAAGVLATMWRVPDDGALLFSIAFYEAWRIQGKAPADAWAAAVEWLRTTTDGAKTEYFARLMADPQSWLPHPVAERCWELLVLRAPGGISHGTPYLWAPFSYHGA</sequence>
<gene>
    <name evidence="2" type="ORF">GCM10022214_61380</name>
</gene>
<dbReference type="Gene3D" id="1.25.40.10">
    <property type="entry name" value="Tetratricopeptide repeat domain"/>
    <property type="match status" value="1"/>
</dbReference>
<dbReference type="EMBL" id="BAAAZG010000047">
    <property type="protein sequence ID" value="GAA4091802.1"/>
    <property type="molecule type" value="Genomic_DNA"/>
</dbReference>
<protein>
    <recommendedName>
        <fullName evidence="1">CHAT domain-containing protein</fullName>
    </recommendedName>
</protein>
<dbReference type="SUPFAM" id="SSF48452">
    <property type="entry name" value="TPR-like"/>
    <property type="match status" value="1"/>
</dbReference>
<dbReference type="Pfam" id="PF12770">
    <property type="entry name" value="CHAT"/>
    <property type="match status" value="1"/>
</dbReference>
<evidence type="ECO:0000259" key="1">
    <source>
        <dbReference type="Pfam" id="PF12770"/>
    </source>
</evidence>
<dbReference type="RefSeq" id="WP_344954567.1">
    <property type="nucleotide sequence ID" value="NZ_BAAAZG010000047.1"/>
</dbReference>
<evidence type="ECO:0000313" key="3">
    <source>
        <dbReference type="Proteomes" id="UP001500683"/>
    </source>
</evidence>
<comment type="caution">
    <text evidence="2">The sequence shown here is derived from an EMBL/GenBank/DDBJ whole genome shotgun (WGS) entry which is preliminary data.</text>
</comment>
<evidence type="ECO:0000313" key="2">
    <source>
        <dbReference type="EMBL" id="GAA4091802.1"/>
    </source>
</evidence>
<dbReference type="Proteomes" id="UP001500683">
    <property type="component" value="Unassembled WGS sequence"/>
</dbReference>
<keyword evidence="3" id="KW-1185">Reference proteome</keyword>
<organism evidence="2 3">
    <name type="scientific">Actinomadura miaoliensis</name>
    <dbReference type="NCBI Taxonomy" id="430685"/>
    <lineage>
        <taxon>Bacteria</taxon>
        <taxon>Bacillati</taxon>
        <taxon>Actinomycetota</taxon>
        <taxon>Actinomycetes</taxon>
        <taxon>Streptosporangiales</taxon>
        <taxon>Thermomonosporaceae</taxon>
        <taxon>Actinomadura</taxon>
    </lineage>
</organism>
<proteinExistence type="predicted"/>
<dbReference type="InterPro" id="IPR011990">
    <property type="entry name" value="TPR-like_helical_dom_sf"/>
</dbReference>
<accession>A0ABP7WLS7</accession>